<dbReference type="InterPro" id="IPR051217">
    <property type="entry name" value="Insect_Cuticle_Struc_Prot"/>
</dbReference>
<name>A0A336M1Z3_CULSO</name>
<evidence type="ECO:0000256" key="2">
    <source>
        <dbReference type="PROSITE-ProRule" id="PRU00497"/>
    </source>
</evidence>
<evidence type="ECO:0000256" key="1">
    <source>
        <dbReference type="ARBA" id="ARBA00022460"/>
    </source>
</evidence>
<dbReference type="PROSITE" id="PS00233">
    <property type="entry name" value="CHIT_BIND_RR_1"/>
    <property type="match status" value="1"/>
</dbReference>
<dbReference type="AlphaFoldDB" id="A0A336M1Z3"/>
<organism evidence="4">
    <name type="scientific">Culicoides sonorensis</name>
    <name type="common">Biting midge</name>
    <dbReference type="NCBI Taxonomy" id="179676"/>
    <lineage>
        <taxon>Eukaryota</taxon>
        <taxon>Metazoa</taxon>
        <taxon>Ecdysozoa</taxon>
        <taxon>Arthropoda</taxon>
        <taxon>Hexapoda</taxon>
        <taxon>Insecta</taxon>
        <taxon>Pterygota</taxon>
        <taxon>Neoptera</taxon>
        <taxon>Endopterygota</taxon>
        <taxon>Diptera</taxon>
        <taxon>Nematocera</taxon>
        <taxon>Chironomoidea</taxon>
        <taxon>Ceratopogonidae</taxon>
        <taxon>Ceratopogoninae</taxon>
        <taxon>Culicoides</taxon>
        <taxon>Monoculicoides</taxon>
    </lineage>
</organism>
<dbReference type="GO" id="GO:0031012">
    <property type="term" value="C:extracellular matrix"/>
    <property type="evidence" value="ECO:0007669"/>
    <property type="project" value="TreeGrafter"/>
</dbReference>
<dbReference type="PANTHER" id="PTHR12236">
    <property type="entry name" value="STRUCTURAL CONTITUENT OF CUTICLE"/>
    <property type="match status" value="1"/>
</dbReference>
<keyword evidence="1 2" id="KW-0193">Cuticle</keyword>
<gene>
    <name evidence="4" type="primary">CSON006809</name>
</gene>
<protein>
    <submittedName>
        <fullName evidence="4">CSON006809 protein</fullName>
    </submittedName>
</protein>
<keyword evidence="3" id="KW-0732">Signal</keyword>
<sequence length="203" mass="22574">MLKLISLTITLTICNAIIIKDYKAYGKLLKHTVSSYDTRAASQLNTIAIPKPFESISLVKNELRKTSTPVSNAFVVDENYNFNPSYNFRYGVNDPNTGDSKFQQESLLNGVVHGSYSLAEPDGTIRKVTYTADDLNGFRATVEKLVNHEHSKTFKRIPHSSSIIKTPVPVVPVVKTVPAYQASPIYHKGLISSVLIENQLNFN</sequence>
<dbReference type="GO" id="GO:0005615">
    <property type="term" value="C:extracellular space"/>
    <property type="evidence" value="ECO:0007669"/>
    <property type="project" value="TreeGrafter"/>
</dbReference>
<feature type="chain" id="PRO_5016464690" evidence="3">
    <location>
        <begin position="17"/>
        <end position="203"/>
    </location>
</feature>
<dbReference type="InterPro" id="IPR000618">
    <property type="entry name" value="Insect_cuticle"/>
</dbReference>
<dbReference type="VEuPathDB" id="VectorBase:CSON006809"/>
<dbReference type="PANTHER" id="PTHR12236:SF29">
    <property type="entry name" value="CUTICULAR PROTEIN 64AC"/>
    <property type="match status" value="1"/>
</dbReference>
<dbReference type="PRINTS" id="PR00947">
    <property type="entry name" value="CUTICLE"/>
</dbReference>
<feature type="signal peptide" evidence="3">
    <location>
        <begin position="1"/>
        <end position="16"/>
    </location>
</feature>
<reference evidence="4" key="1">
    <citation type="submission" date="2018-07" db="EMBL/GenBank/DDBJ databases">
        <authorList>
            <person name="Quirk P.G."/>
            <person name="Krulwich T.A."/>
        </authorList>
    </citation>
    <scope>NUCLEOTIDE SEQUENCE</scope>
</reference>
<evidence type="ECO:0000256" key="3">
    <source>
        <dbReference type="SAM" id="SignalP"/>
    </source>
</evidence>
<dbReference type="GO" id="GO:0042302">
    <property type="term" value="F:structural constituent of cuticle"/>
    <property type="evidence" value="ECO:0007669"/>
    <property type="project" value="UniProtKB-UniRule"/>
</dbReference>
<dbReference type="EMBL" id="UFQT01000257">
    <property type="protein sequence ID" value="SSX22467.1"/>
    <property type="molecule type" value="Genomic_DNA"/>
</dbReference>
<evidence type="ECO:0000313" key="4">
    <source>
        <dbReference type="EMBL" id="SSX22467.1"/>
    </source>
</evidence>
<dbReference type="PROSITE" id="PS51155">
    <property type="entry name" value="CHIT_BIND_RR_2"/>
    <property type="match status" value="1"/>
</dbReference>
<dbReference type="InterPro" id="IPR031311">
    <property type="entry name" value="CHIT_BIND_RR_consensus"/>
</dbReference>
<proteinExistence type="predicted"/>
<dbReference type="Pfam" id="PF00379">
    <property type="entry name" value="Chitin_bind_4"/>
    <property type="match status" value="1"/>
</dbReference>
<accession>A0A336M1Z3</accession>